<dbReference type="InterPro" id="IPR000847">
    <property type="entry name" value="LysR_HTH_N"/>
</dbReference>
<dbReference type="FunFam" id="1.10.10.10:FF:000001">
    <property type="entry name" value="LysR family transcriptional regulator"/>
    <property type="match status" value="1"/>
</dbReference>
<evidence type="ECO:0000313" key="7">
    <source>
        <dbReference type="Proteomes" id="UP000051221"/>
    </source>
</evidence>
<dbReference type="GO" id="GO:0006351">
    <property type="term" value="P:DNA-templated transcription"/>
    <property type="evidence" value="ECO:0007669"/>
    <property type="project" value="TreeGrafter"/>
</dbReference>
<dbReference type="SUPFAM" id="SSF46785">
    <property type="entry name" value="Winged helix' DNA-binding domain"/>
    <property type="match status" value="1"/>
</dbReference>
<evidence type="ECO:0000259" key="5">
    <source>
        <dbReference type="PROSITE" id="PS50931"/>
    </source>
</evidence>
<evidence type="ECO:0000256" key="4">
    <source>
        <dbReference type="ARBA" id="ARBA00023163"/>
    </source>
</evidence>
<dbReference type="InParanoid" id="A0A0Q2Y2Y0"/>
<dbReference type="InterPro" id="IPR005119">
    <property type="entry name" value="LysR_subst-bd"/>
</dbReference>
<dbReference type="Gene3D" id="1.10.10.10">
    <property type="entry name" value="Winged helix-like DNA-binding domain superfamily/Winged helix DNA-binding domain"/>
    <property type="match status" value="1"/>
</dbReference>
<name>A0A0Q2Y2Y0_VIBFU</name>
<dbReference type="PRINTS" id="PR00039">
    <property type="entry name" value="HTHLYSR"/>
</dbReference>
<keyword evidence="3" id="KW-0238">DNA-binding</keyword>
<keyword evidence="7" id="KW-1185">Reference proteome</keyword>
<dbReference type="PANTHER" id="PTHR30537">
    <property type="entry name" value="HTH-TYPE TRANSCRIPTIONAL REGULATOR"/>
    <property type="match status" value="1"/>
</dbReference>
<reference evidence="6 7" key="1">
    <citation type="submission" date="2015-08" db="EMBL/GenBank/DDBJ databases">
        <title>Antibacterial properties of a collection of Vibrionaceae strains.</title>
        <authorList>
            <person name="Giubergia S."/>
        </authorList>
    </citation>
    <scope>NUCLEOTIDE SEQUENCE [LARGE SCALE GENOMIC DNA]</scope>
    <source>
        <strain evidence="6 7">S0821</strain>
    </source>
</reference>
<evidence type="ECO:0000256" key="2">
    <source>
        <dbReference type="ARBA" id="ARBA00023015"/>
    </source>
</evidence>
<proteinExistence type="inferred from homology"/>
<dbReference type="RefSeq" id="WP_055465462.1">
    <property type="nucleotide sequence ID" value="NZ_CP089605.1"/>
</dbReference>
<dbReference type="Pfam" id="PF03466">
    <property type="entry name" value="LysR_substrate"/>
    <property type="match status" value="1"/>
</dbReference>
<feature type="domain" description="HTH lysR-type" evidence="5">
    <location>
        <begin position="5"/>
        <end position="62"/>
    </location>
</feature>
<protein>
    <submittedName>
        <fullName evidence="6">LysR family transcriptional regulator</fullName>
    </submittedName>
</protein>
<accession>A0A0Q2Y2Y0</accession>
<evidence type="ECO:0000313" key="6">
    <source>
        <dbReference type="EMBL" id="KQH87060.1"/>
    </source>
</evidence>
<dbReference type="SUPFAM" id="SSF53850">
    <property type="entry name" value="Periplasmic binding protein-like II"/>
    <property type="match status" value="1"/>
</dbReference>
<dbReference type="Pfam" id="PF00126">
    <property type="entry name" value="HTH_1"/>
    <property type="match status" value="1"/>
</dbReference>
<dbReference type="PANTHER" id="PTHR30537:SF5">
    <property type="entry name" value="HTH-TYPE TRANSCRIPTIONAL ACTIVATOR TTDR-RELATED"/>
    <property type="match status" value="1"/>
</dbReference>
<dbReference type="EMBL" id="LKHS01000004">
    <property type="protein sequence ID" value="KQH87060.1"/>
    <property type="molecule type" value="Genomic_DNA"/>
</dbReference>
<dbReference type="GO" id="GO:0003700">
    <property type="term" value="F:DNA-binding transcription factor activity"/>
    <property type="evidence" value="ECO:0007669"/>
    <property type="project" value="InterPro"/>
</dbReference>
<dbReference type="InterPro" id="IPR036390">
    <property type="entry name" value="WH_DNA-bd_sf"/>
</dbReference>
<dbReference type="GO" id="GO:0043565">
    <property type="term" value="F:sequence-specific DNA binding"/>
    <property type="evidence" value="ECO:0007669"/>
    <property type="project" value="TreeGrafter"/>
</dbReference>
<dbReference type="InterPro" id="IPR058163">
    <property type="entry name" value="LysR-type_TF_proteobact-type"/>
</dbReference>
<dbReference type="InterPro" id="IPR036388">
    <property type="entry name" value="WH-like_DNA-bd_sf"/>
</dbReference>
<dbReference type="CDD" id="cd08422">
    <property type="entry name" value="PBP2_CrgA_like"/>
    <property type="match status" value="1"/>
</dbReference>
<keyword evidence="4" id="KW-0804">Transcription</keyword>
<gene>
    <name evidence="6" type="ORF">AMR76_04880</name>
</gene>
<dbReference type="Proteomes" id="UP000051221">
    <property type="component" value="Unassembled WGS sequence"/>
</dbReference>
<dbReference type="Gene3D" id="3.40.190.290">
    <property type="match status" value="1"/>
</dbReference>
<dbReference type="AlphaFoldDB" id="A0A0Q2Y2Y0"/>
<evidence type="ECO:0000256" key="1">
    <source>
        <dbReference type="ARBA" id="ARBA00009437"/>
    </source>
</evidence>
<comment type="similarity">
    <text evidence="1">Belongs to the LysR transcriptional regulatory family.</text>
</comment>
<keyword evidence="2" id="KW-0805">Transcription regulation</keyword>
<sequence>MQNQINLADIRSFVLIAQLGNFTKAAEALDVSRSHVSRQINQLEQQMGVTLLIRTTRSLKLTEAGKTFFAQCEAALHSIDQAVLAAVDDTEAVRGQIRINSVGGYLGEEIVADLITQFMARYPHVRVDLDLSSHRVDLIEDEFDVAFRMGKLEDSGFVSRKLMDVEMGTYASPSYLDRHGHPTHPKELEHHQCLTGSVTRWAFQHKQSHESLECHIQGQLRCKSGRVMIKGALAGNGIIRVPALYCLHEVTRGALQPVFDDWNIQSVEFSALYHRDRYQPKRIRTFIEFTNQYFRDLQKTLRDG</sequence>
<dbReference type="PROSITE" id="PS50931">
    <property type="entry name" value="HTH_LYSR"/>
    <property type="match status" value="1"/>
</dbReference>
<comment type="caution">
    <text evidence="6">The sequence shown here is derived from an EMBL/GenBank/DDBJ whole genome shotgun (WGS) entry which is preliminary data.</text>
</comment>
<evidence type="ECO:0000256" key="3">
    <source>
        <dbReference type="ARBA" id="ARBA00023125"/>
    </source>
</evidence>
<organism evidence="6 7">
    <name type="scientific">Vibrio furnissii</name>
    <dbReference type="NCBI Taxonomy" id="29494"/>
    <lineage>
        <taxon>Bacteria</taxon>
        <taxon>Pseudomonadati</taxon>
        <taxon>Pseudomonadota</taxon>
        <taxon>Gammaproteobacteria</taxon>
        <taxon>Vibrionales</taxon>
        <taxon>Vibrionaceae</taxon>
        <taxon>Vibrio</taxon>
    </lineage>
</organism>